<keyword evidence="2" id="KW-1185">Reference proteome</keyword>
<accession>A0A1D9GKQ0</accession>
<dbReference type="InterPro" id="IPR027417">
    <property type="entry name" value="P-loop_NTPase"/>
</dbReference>
<evidence type="ECO:0000313" key="1">
    <source>
        <dbReference type="EMBL" id="AOY88226.1"/>
    </source>
</evidence>
<dbReference type="Proteomes" id="UP000177445">
    <property type="component" value="Chromosome"/>
</dbReference>
<evidence type="ECO:0000313" key="2">
    <source>
        <dbReference type="Proteomes" id="UP000177445"/>
    </source>
</evidence>
<dbReference type="RefSeq" id="WP_070968579.1">
    <property type="nucleotide sequence ID" value="NZ_CP017715.1"/>
</dbReference>
<proteinExistence type="predicted"/>
<dbReference type="OrthoDB" id="6345267at2"/>
<dbReference type="STRING" id="1874317.BKP64_08640"/>
<dbReference type="Gene3D" id="1.10.1780.10">
    <property type="entry name" value="Clp, N-terminal domain"/>
    <property type="match status" value="1"/>
</dbReference>
<gene>
    <name evidence="1" type="ORF">BKP64_08640</name>
</gene>
<sequence>MDDWQGCLAPECQTALVRAGENVDRRGGSVITTEDFLLSLLDTCPSITRFLRVRGVDMDELVRTIQCEQPIVTEVGGEGLLSSQLIYWLAAARQVCDAPWLDWPVLLEVLTHKAERLQGKAYVAVLELVPDWAVGGDEGNGGEAKSHARAPIVITDADWLELAEDVAVTMSALVDSFVWVRGERGIGKSSWLQCFLSSLDLDVVELDLRREAEVMTSEWPAVPSDEERRRWPVMVLDNTSPADLLALMQRPGSVSAQLVGGWEGGLLLLGPDNNTGEERILEHWLGRSLEVFDMPGSSQVQRKAILVAHQAAIEKQWNIELPLSVIHYAATRRSHCVSMPGGILQWVERAAARLDLFARCGSAESLALAGQADTVRRQSLVAMARNEDVGAPGSGLDDLHLRKAAAEVLWHERKSAGTLRRLSSEDLRWELERWVAARPGPVHYVLHCDNQDGDSAGAGSGNLHS</sequence>
<dbReference type="AlphaFoldDB" id="A0A1D9GKQ0"/>
<organism evidence="1 2">
    <name type="scientific">Marinobacter salinus</name>
    <dbReference type="NCBI Taxonomy" id="1874317"/>
    <lineage>
        <taxon>Bacteria</taxon>
        <taxon>Pseudomonadati</taxon>
        <taxon>Pseudomonadota</taxon>
        <taxon>Gammaproteobacteria</taxon>
        <taxon>Pseudomonadales</taxon>
        <taxon>Marinobacteraceae</taxon>
        <taxon>Marinobacter</taxon>
    </lineage>
</organism>
<dbReference type="InterPro" id="IPR036628">
    <property type="entry name" value="Clp_N_dom_sf"/>
</dbReference>
<dbReference type="SUPFAM" id="SSF52540">
    <property type="entry name" value="P-loop containing nucleoside triphosphate hydrolases"/>
    <property type="match status" value="1"/>
</dbReference>
<name>A0A1D9GKQ0_9GAMM</name>
<dbReference type="KEGG" id="msq:BKP64_08640"/>
<dbReference type="EMBL" id="CP017715">
    <property type="protein sequence ID" value="AOY88226.1"/>
    <property type="molecule type" value="Genomic_DNA"/>
</dbReference>
<reference evidence="1 2" key="1">
    <citation type="submission" date="2016-10" db="EMBL/GenBank/DDBJ databases">
        <title>Marinobacter salinus sp. nov., a moderately halophilic bacterium isolated from a tidal flat environment.</title>
        <authorList>
            <person name="Park S.-J."/>
        </authorList>
    </citation>
    <scope>NUCLEOTIDE SEQUENCE [LARGE SCALE GENOMIC DNA]</scope>
    <source>
        <strain evidence="1 2">Hb8</strain>
    </source>
</reference>
<protein>
    <submittedName>
        <fullName evidence="1">Uncharacterized protein</fullName>
    </submittedName>
</protein>